<gene>
    <name evidence="1" type="ORF">NUH88_12570</name>
</gene>
<evidence type="ECO:0000313" key="1">
    <source>
        <dbReference type="EMBL" id="UUX48249.1"/>
    </source>
</evidence>
<dbReference type="Proteomes" id="UP001060336">
    <property type="component" value="Chromosome"/>
</dbReference>
<evidence type="ECO:0000313" key="2">
    <source>
        <dbReference type="Proteomes" id="UP001060336"/>
    </source>
</evidence>
<keyword evidence="2" id="KW-1185">Reference proteome</keyword>
<reference evidence="1" key="1">
    <citation type="submission" date="2022-08" db="EMBL/GenBank/DDBJ databases">
        <title>Nisaea acidiphila sp. nov., isolated from a marine algal debris and emended description of the genus Nisaea Urios et al. 2008.</title>
        <authorList>
            <person name="Kwon K."/>
        </authorList>
    </citation>
    <scope>NUCLEOTIDE SEQUENCE</scope>
    <source>
        <strain evidence="1">MEBiC11861</strain>
    </source>
</reference>
<organism evidence="1 2">
    <name type="scientific">Nisaea acidiphila</name>
    <dbReference type="NCBI Taxonomy" id="1862145"/>
    <lineage>
        <taxon>Bacteria</taxon>
        <taxon>Pseudomonadati</taxon>
        <taxon>Pseudomonadota</taxon>
        <taxon>Alphaproteobacteria</taxon>
        <taxon>Rhodospirillales</taxon>
        <taxon>Thalassobaculaceae</taxon>
        <taxon>Nisaea</taxon>
    </lineage>
</organism>
<dbReference type="AlphaFoldDB" id="A0A9J7ANS5"/>
<accession>A0A9J7ANS5</accession>
<dbReference type="EMBL" id="CP102480">
    <property type="protein sequence ID" value="UUX48249.1"/>
    <property type="molecule type" value="Genomic_DNA"/>
</dbReference>
<sequence>MPVFEQHGKYRLERDGFILKLDASGQVNDETILAYTQEVLDAVQEFGGEPFAIYSRYDGQVLLTHEAESRLRDNIAERVAAGMCAAALNLNNSDYRLIVAAQIGGLYEEMGVPWREFEKYEDAKSWLEAHIADARQRASG</sequence>
<dbReference type="RefSeq" id="WP_257766757.1">
    <property type="nucleotide sequence ID" value="NZ_CP102480.1"/>
</dbReference>
<dbReference type="KEGG" id="naci:NUH88_12570"/>
<proteinExistence type="predicted"/>
<protein>
    <submittedName>
        <fullName evidence="1">Ribonuclease E inhibitor RraB</fullName>
    </submittedName>
</protein>
<name>A0A9J7ANS5_9PROT</name>